<dbReference type="STRING" id="36856.ATB98_11740"/>
<evidence type="ECO:0000256" key="5">
    <source>
        <dbReference type="ARBA" id="ARBA00023163"/>
    </source>
</evidence>
<feature type="domain" description="OmpR/PhoB-type" evidence="9">
    <location>
        <begin position="167"/>
        <end position="267"/>
    </location>
</feature>
<dbReference type="PANTHER" id="PTHR48111:SF1">
    <property type="entry name" value="TWO-COMPONENT RESPONSE REGULATOR ORR33"/>
    <property type="match status" value="1"/>
</dbReference>
<gene>
    <name evidence="10" type="ORF">ATB98_11740</name>
</gene>
<evidence type="ECO:0000256" key="6">
    <source>
        <dbReference type="PROSITE-ProRule" id="PRU00169"/>
    </source>
</evidence>
<dbReference type="InterPro" id="IPR036388">
    <property type="entry name" value="WH-like_DNA-bd_sf"/>
</dbReference>
<evidence type="ECO:0008006" key="12">
    <source>
        <dbReference type="Google" id="ProtNLM"/>
    </source>
</evidence>
<dbReference type="GO" id="GO:0000976">
    <property type="term" value="F:transcription cis-regulatory region binding"/>
    <property type="evidence" value="ECO:0007669"/>
    <property type="project" value="TreeGrafter"/>
</dbReference>
<dbReference type="InterPro" id="IPR001867">
    <property type="entry name" value="OmpR/PhoB-type_DNA-bd"/>
</dbReference>
<dbReference type="Gene3D" id="1.10.10.10">
    <property type="entry name" value="Winged helix-like DNA-binding domain superfamily/Winged helix DNA-binding domain"/>
    <property type="match status" value="1"/>
</dbReference>
<protein>
    <recommendedName>
        <fullName evidence="12">Two-component system response regulator</fullName>
    </recommendedName>
</protein>
<dbReference type="PROSITE" id="PS51755">
    <property type="entry name" value="OMPR_PHOB"/>
    <property type="match status" value="1"/>
</dbReference>
<proteinExistence type="predicted"/>
<dbReference type="Pfam" id="PF00072">
    <property type="entry name" value="Response_reg"/>
    <property type="match status" value="1"/>
</dbReference>
<dbReference type="InterPro" id="IPR011006">
    <property type="entry name" value="CheY-like_superfamily"/>
</dbReference>
<feature type="modified residue" description="4-aspartylphosphate" evidence="6">
    <location>
        <position position="91"/>
    </location>
</feature>
<comment type="caution">
    <text evidence="10">The sequence shown here is derived from an EMBL/GenBank/DDBJ whole genome shotgun (WGS) entry which is preliminary data.</text>
</comment>
<dbReference type="InterPro" id="IPR039420">
    <property type="entry name" value="WalR-like"/>
</dbReference>
<keyword evidence="4 7" id="KW-0238">DNA-binding</keyword>
<evidence type="ECO:0000313" key="11">
    <source>
        <dbReference type="Proteomes" id="UP000078507"/>
    </source>
</evidence>
<dbReference type="AlphaFoldDB" id="A0A178YSH6"/>
<evidence type="ECO:0000256" key="1">
    <source>
        <dbReference type="ARBA" id="ARBA00022553"/>
    </source>
</evidence>
<evidence type="ECO:0000313" key="10">
    <source>
        <dbReference type="EMBL" id="OAP50404.1"/>
    </source>
</evidence>
<keyword evidence="5" id="KW-0804">Transcription</keyword>
<dbReference type="GO" id="GO:0005829">
    <property type="term" value="C:cytosol"/>
    <property type="evidence" value="ECO:0007669"/>
    <property type="project" value="TreeGrafter"/>
</dbReference>
<reference evidence="10 11" key="1">
    <citation type="submission" date="2015-11" db="EMBL/GenBank/DDBJ databases">
        <title>Ensifer anhuiense sp. nov., an effective nitrogen fixation bacterium with Glycine soja.</title>
        <authorList>
            <person name="Yan H."/>
            <person name="Chen W."/>
        </authorList>
    </citation>
    <scope>NUCLEOTIDE SEQUENCE [LARGE SCALE GENOMIC DNA]</scope>
    <source>
        <strain evidence="10 11">LMG 7837</strain>
    </source>
</reference>
<dbReference type="Pfam" id="PF00486">
    <property type="entry name" value="Trans_reg_C"/>
    <property type="match status" value="1"/>
</dbReference>
<dbReference type="InterPro" id="IPR001789">
    <property type="entry name" value="Sig_transdc_resp-reg_receiver"/>
</dbReference>
<feature type="domain" description="Response regulatory" evidence="8">
    <location>
        <begin position="39"/>
        <end position="155"/>
    </location>
</feature>
<keyword evidence="3" id="KW-0805">Transcription regulation</keyword>
<dbReference type="Proteomes" id="UP000078507">
    <property type="component" value="Unassembled WGS sequence"/>
</dbReference>
<dbReference type="CDD" id="cd00383">
    <property type="entry name" value="trans_reg_C"/>
    <property type="match status" value="1"/>
</dbReference>
<dbReference type="SMART" id="SM00448">
    <property type="entry name" value="REC"/>
    <property type="match status" value="1"/>
</dbReference>
<evidence type="ECO:0000256" key="7">
    <source>
        <dbReference type="PROSITE-ProRule" id="PRU01091"/>
    </source>
</evidence>
<evidence type="ECO:0000259" key="8">
    <source>
        <dbReference type="PROSITE" id="PS50110"/>
    </source>
</evidence>
<evidence type="ECO:0000259" key="9">
    <source>
        <dbReference type="PROSITE" id="PS51755"/>
    </source>
</evidence>
<dbReference type="GO" id="GO:0000156">
    <property type="term" value="F:phosphorelay response regulator activity"/>
    <property type="evidence" value="ECO:0007669"/>
    <property type="project" value="TreeGrafter"/>
</dbReference>
<evidence type="ECO:0000256" key="4">
    <source>
        <dbReference type="ARBA" id="ARBA00023125"/>
    </source>
</evidence>
<dbReference type="Gene3D" id="3.40.50.2300">
    <property type="match status" value="1"/>
</dbReference>
<dbReference type="PANTHER" id="PTHR48111">
    <property type="entry name" value="REGULATOR OF RPOS"/>
    <property type="match status" value="1"/>
</dbReference>
<sequence>MGSALRRVQRGYQSQVAQCKKGTVLQQLISVAGNLAQMDILVIEDDPVMAETIRLTWPVASDRLRFLSTYKQAAHIVHSSEIDYFDGIVVDLNLPDGNGIEILRAIRCNTNVPLILISGAGNGDSRADAIDLGADDYIMKPLHIRELHARMRRLVTQRSERAVQQRRDSVSLGHVVCDIQRRVLACSGSELRLTDAEARIIEALYKNRNRVCSKSFLYKNVFFRQFDPHDKTLDVYVSRLRKKLKHLSEESGDCIQTVRGSGYRYTEL</sequence>
<accession>A0A178YSH6</accession>
<evidence type="ECO:0000256" key="2">
    <source>
        <dbReference type="ARBA" id="ARBA00023012"/>
    </source>
</evidence>
<keyword evidence="2" id="KW-0902">Two-component regulatory system</keyword>
<dbReference type="EMBL" id="LNQB01000034">
    <property type="protein sequence ID" value="OAP50404.1"/>
    <property type="molecule type" value="Genomic_DNA"/>
</dbReference>
<dbReference type="SUPFAM" id="SSF52172">
    <property type="entry name" value="CheY-like"/>
    <property type="match status" value="1"/>
</dbReference>
<evidence type="ECO:0000256" key="3">
    <source>
        <dbReference type="ARBA" id="ARBA00023015"/>
    </source>
</evidence>
<organism evidence="10 11">
    <name type="scientific">Sinorhizobium saheli</name>
    <dbReference type="NCBI Taxonomy" id="36856"/>
    <lineage>
        <taxon>Bacteria</taxon>
        <taxon>Pseudomonadati</taxon>
        <taxon>Pseudomonadota</taxon>
        <taxon>Alphaproteobacteria</taxon>
        <taxon>Hyphomicrobiales</taxon>
        <taxon>Rhizobiaceae</taxon>
        <taxon>Sinorhizobium/Ensifer group</taxon>
        <taxon>Sinorhizobium</taxon>
    </lineage>
</organism>
<dbReference type="GO" id="GO:0032993">
    <property type="term" value="C:protein-DNA complex"/>
    <property type="evidence" value="ECO:0007669"/>
    <property type="project" value="TreeGrafter"/>
</dbReference>
<dbReference type="PROSITE" id="PS50110">
    <property type="entry name" value="RESPONSE_REGULATORY"/>
    <property type="match status" value="1"/>
</dbReference>
<keyword evidence="1 6" id="KW-0597">Phosphoprotein</keyword>
<feature type="DNA-binding region" description="OmpR/PhoB-type" evidence="7">
    <location>
        <begin position="167"/>
        <end position="267"/>
    </location>
</feature>
<keyword evidence="11" id="KW-1185">Reference proteome</keyword>
<dbReference type="GO" id="GO:0006355">
    <property type="term" value="P:regulation of DNA-templated transcription"/>
    <property type="evidence" value="ECO:0007669"/>
    <property type="project" value="InterPro"/>
</dbReference>
<dbReference type="SMART" id="SM00862">
    <property type="entry name" value="Trans_reg_C"/>
    <property type="match status" value="1"/>
</dbReference>
<name>A0A178YSH6_SINSA</name>